<dbReference type="InterPro" id="IPR036058">
    <property type="entry name" value="Kazal_dom_sf"/>
</dbReference>
<evidence type="ECO:0000313" key="3">
    <source>
        <dbReference type="EMBL" id="KCZ59705.1"/>
    </source>
</evidence>
<gene>
    <name evidence="3" type="ORF">HY36_06145</name>
</gene>
<dbReference type="Gene3D" id="3.30.60.30">
    <property type="match status" value="1"/>
</dbReference>
<organism evidence="3 4">
    <name type="scientific">Hyphomonas atlantica</name>
    <dbReference type="NCBI Taxonomy" id="1280948"/>
    <lineage>
        <taxon>Bacteria</taxon>
        <taxon>Pseudomonadati</taxon>
        <taxon>Pseudomonadota</taxon>
        <taxon>Alphaproteobacteria</taxon>
        <taxon>Hyphomonadales</taxon>
        <taxon>Hyphomonadaceae</taxon>
        <taxon>Hyphomonas</taxon>
    </lineage>
</organism>
<dbReference type="SUPFAM" id="SSF100895">
    <property type="entry name" value="Kazal-type serine protease inhibitors"/>
    <property type="match status" value="1"/>
</dbReference>
<proteinExistence type="predicted"/>
<dbReference type="Proteomes" id="UP000024547">
    <property type="component" value="Unassembled WGS sequence"/>
</dbReference>
<accession>A0A059DZA0</accession>
<evidence type="ECO:0000256" key="1">
    <source>
        <dbReference type="SAM" id="MobiDB-lite"/>
    </source>
</evidence>
<dbReference type="PROSITE" id="PS51465">
    <property type="entry name" value="KAZAL_2"/>
    <property type="match status" value="1"/>
</dbReference>
<keyword evidence="4" id="KW-1185">Reference proteome</keyword>
<comment type="caution">
    <text evidence="3">The sequence shown here is derived from an EMBL/GenBank/DDBJ whole genome shotgun (WGS) entry which is preliminary data.</text>
</comment>
<dbReference type="STRING" id="1280948.HY36_06145"/>
<dbReference type="SMART" id="SM00280">
    <property type="entry name" value="KAZAL"/>
    <property type="match status" value="1"/>
</dbReference>
<feature type="region of interest" description="Disordered" evidence="1">
    <location>
        <begin position="25"/>
        <end position="51"/>
    </location>
</feature>
<feature type="domain" description="Kazal-like" evidence="2">
    <location>
        <begin position="82"/>
        <end position="131"/>
    </location>
</feature>
<dbReference type="PATRIC" id="fig|1280948.3.peg.2321"/>
<dbReference type="OrthoDB" id="9800302at2"/>
<dbReference type="InterPro" id="IPR002350">
    <property type="entry name" value="Kazal_dom"/>
</dbReference>
<dbReference type="eggNOG" id="ENOG50313EP">
    <property type="taxonomic scope" value="Bacteria"/>
</dbReference>
<name>A0A059DZA0_9PROT</name>
<evidence type="ECO:0000259" key="2">
    <source>
        <dbReference type="PROSITE" id="PS51465"/>
    </source>
</evidence>
<protein>
    <recommendedName>
        <fullName evidence="2">Kazal-like domain-containing protein</fullName>
    </recommendedName>
</protein>
<reference evidence="3 4" key="1">
    <citation type="journal article" date="2014" name="Antonie Van Leeuwenhoek">
        <title>Hyphomonas beringensis sp. nov. and Hyphomonas chukchiensis sp. nov., isolated from surface seawater of the Bering Sea and Chukchi Sea.</title>
        <authorList>
            <person name="Li C."/>
            <person name="Lai Q."/>
            <person name="Li G."/>
            <person name="Dong C."/>
            <person name="Wang J."/>
            <person name="Liao Y."/>
            <person name="Shao Z."/>
        </authorList>
    </citation>
    <scope>NUCLEOTIDE SEQUENCE [LARGE SCALE GENOMIC DNA]</scope>
    <source>
        <strain evidence="3 4">22II1-22F38</strain>
    </source>
</reference>
<dbReference type="EMBL" id="AWFH01000034">
    <property type="protein sequence ID" value="KCZ59705.1"/>
    <property type="molecule type" value="Genomic_DNA"/>
</dbReference>
<evidence type="ECO:0000313" key="4">
    <source>
        <dbReference type="Proteomes" id="UP000024547"/>
    </source>
</evidence>
<dbReference type="RefSeq" id="WP_035552833.1">
    <property type="nucleotide sequence ID" value="NZ_AWFH01000034.1"/>
</dbReference>
<dbReference type="Pfam" id="PF00050">
    <property type="entry name" value="Kazal_1"/>
    <property type="match status" value="1"/>
</dbReference>
<sequence>MRLIALVLSVTLLAGCAWFEKPPEDLPPIEAEAPPPAPEAPDDAPTLPQTAGVGETCGGIAAIACEDGLFCKMDDGACRNIADAAGVCSEVRPMCTREYRPVCGCDGETYGNACEAHAAMTSVASEGPCLQETAAD</sequence>
<dbReference type="CDD" id="cd00104">
    <property type="entry name" value="KAZAL_FS"/>
    <property type="match status" value="1"/>
</dbReference>
<dbReference type="AlphaFoldDB" id="A0A059DZA0"/>
<dbReference type="PROSITE" id="PS51257">
    <property type="entry name" value="PROKAR_LIPOPROTEIN"/>
    <property type="match status" value="1"/>
</dbReference>